<proteinExistence type="predicted"/>
<accession>B0CNZ3</accession>
<organism evidence="3">
    <name type="scientific">Laccaria bicolor (strain S238N-H82 / ATCC MYA-4686)</name>
    <name type="common">Bicoloured deceiver</name>
    <name type="synonym">Laccaria laccata var. bicolor</name>
    <dbReference type="NCBI Taxonomy" id="486041"/>
    <lineage>
        <taxon>Eukaryota</taxon>
        <taxon>Fungi</taxon>
        <taxon>Dikarya</taxon>
        <taxon>Basidiomycota</taxon>
        <taxon>Agaricomycotina</taxon>
        <taxon>Agaricomycetes</taxon>
        <taxon>Agaricomycetidae</taxon>
        <taxon>Agaricales</taxon>
        <taxon>Agaricineae</taxon>
        <taxon>Hydnangiaceae</taxon>
        <taxon>Laccaria</taxon>
    </lineage>
</organism>
<name>B0CNZ3_LACBS</name>
<evidence type="ECO:0000313" key="3">
    <source>
        <dbReference type="Proteomes" id="UP000001194"/>
    </source>
</evidence>
<dbReference type="AlphaFoldDB" id="B0CNZ3"/>
<reference evidence="2 3" key="1">
    <citation type="journal article" date="2008" name="Nature">
        <title>The genome of Laccaria bicolor provides insights into mycorrhizal symbiosis.</title>
        <authorList>
            <person name="Martin F."/>
            <person name="Aerts A."/>
            <person name="Ahren D."/>
            <person name="Brun A."/>
            <person name="Danchin E.G.J."/>
            <person name="Duchaussoy F."/>
            <person name="Gibon J."/>
            <person name="Kohler A."/>
            <person name="Lindquist E."/>
            <person name="Pereda V."/>
            <person name="Salamov A."/>
            <person name="Shapiro H.J."/>
            <person name="Wuyts J."/>
            <person name="Blaudez D."/>
            <person name="Buee M."/>
            <person name="Brokstein P."/>
            <person name="Canbaeck B."/>
            <person name="Cohen D."/>
            <person name="Courty P.E."/>
            <person name="Coutinho P.M."/>
            <person name="Delaruelle C."/>
            <person name="Detter J.C."/>
            <person name="Deveau A."/>
            <person name="DiFazio S."/>
            <person name="Duplessis S."/>
            <person name="Fraissinet-Tachet L."/>
            <person name="Lucic E."/>
            <person name="Frey-Klett P."/>
            <person name="Fourrey C."/>
            <person name="Feussner I."/>
            <person name="Gay G."/>
            <person name="Grimwood J."/>
            <person name="Hoegger P.J."/>
            <person name="Jain P."/>
            <person name="Kilaru S."/>
            <person name="Labbe J."/>
            <person name="Lin Y.C."/>
            <person name="Legue V."/>
            <person name="Le Tacon F."/>
            <person name="Marmeisse R."/>
            <person name="Melayah D."/>
            <person name="Montanini B."/>
            <person name="Muratet M."/>
            <person name="Nehls U."/>
            <person name="Niculita-Hirzel H."/>
            <person name="Oudot-Le Secq M.P."/>
            <person name="Peter M."/>
            <person name="Quesneville H."/>
            <person name="Rajashekar B."/>
            <person name="Reich M."/>
            <person name="Rouhier N."/>
            <person name="Schmutz J."/>
            <person name="Yin T."/>
            <person name="Chalot M."/>
            <person name="Henrissat B."/>
            <person name="Kuees U."/>
            <person name="Lucas S."/>
            <person name="Van de Peer Y."/>
            <person name="Podila G.K."/>
            <person name="Polle A."/>
            <person name="Pukkila P.J."/>
            <person name="Richardson P.M."/>
            <person name="Rouze P."/>
            <person name="Sanders I.R."/>
            <person name="Stajich J.E."/>
            <person name="Tunlid A."/>
            <person name="Tuskan G."/>
            <person name="Grigoriev I.V."/>
        </authorList>
    </citation>
    <scope>NUCLEOTIDE SEQUENCE [LARGE SCALE GENOMIC DNA]</scope>
    <source>
        <strain evidence="3">S238N-H82 / ATCC MYA-4686</strain>
    </source>
</reference>
<dbReference type="InParanoid" id="B0CNZ3"/>
<dbReference type="STRING" id="486041.B0CNZ3"/>
<feature type="signal peptide" evidence="1">
    <location>
        <begin position="1"/>
        <end position="16"/>
    </location>
</feature>
<protein>
    <submittedName>
        <fullName evidence="2">Predicted protein</fullName>
    </submittedName>
</protein>
<evidence type="ECO:0000313" key="2">
    <source>
        <dbReference type="EMBL" id="EDR16023.1"/>
    </source>
</evidence>
<dbReference type="GeneID" id="6069753"/>
<keyword evidence="1" id="KW-0732">Signal</keyword>
<keyword evidence="3" id="KW-1185">Reference proteome</keyword>
<feature type="chain" id="PRO_5002748220" evidence="1">
    <location>
        <begin position="17"/>
        <end position="228"/>
    </location>
</feature>
<evidence type="ECO:0000256" key="1">
    <source>
        <dbReference type="SAM" id="SignalP"/>
    </source>
</evidence>
<dbReference type="KEGG" id="lbc:LACBIDRAFT_301642"/>
<dbReference type="OrthoDB" id="3685327at2759"/>
<dbReference type="HOGENOM" id="CLU_118201_0_0_1"/>
<dbReference type="EMBL" id="DS547091">
    <property type="protein sequence ID" value="EDR16023.1"/>
    <property type="molecule type" value="Genomic_DNA"/>
</dbReference>
<sequence>MKFFLVFLGFFAVATAAPLAIRRAEHAAVAPPLGVVGGRDIQNGDMTRRSDNSLIQVVRANDDSIKRILGENLETRQLQTADEVVDAVIEKLESETLGTRQLQAAVEIVEAVIDLVEGIIDMINADNTKRDHFTIDTVTQSGQQWPGFNWVICDSDHTTAFDGTEGVDWGHSHHELDISLGRTVGYELYWLRSGTFTRNGDGGYLNWAYEGVVTGTENGGSVVHFAAP</sequence>
<gene>
    <name evidence="2" type="ORF">LACBIDRAFT_301642</name>
</gene>
<dbReference type="RefSeq" id="XP_001874231.1">
    <property type="nucleotide sequence ID" value="XM_001874196.1"/>
</dbReference>
<dbReference type="Proteomes" id="UP000001194">
    <property type="component" value="Unassembled WGS sequence"/>
</dbReference>